<feature type="signal peptide" evidence="1">
    <location>
        <begin position="1"/>
        <end position="19"/>
    </location>
</feature>
<dbReference type="EMBL" id="MU007054">
    <property type="protein sequence ID" value="KAF2428613.1"/>
    <property type="molecule type" value="Genomic_DNA"/>
</dbReference>
<feature type="chain" id="PRO_5040399122" evidence="1">
    <location>
        <begin position="20"/>
        <end position="182"/>
    </location>
</feature>
<evidence type="ECO:0000256" key="1">
    <source>
        <dbReference type="SAM" id="SignalP"/>
    </source>
</evidence>
<accession>A0A9P4NNL9</accession>
<organism evidence="2 3">
    <name type="scientific">Tothia fuscella</name>
    <dbReference type="NCBI Taxonomy" id="1048955"/>
    <lineage>
        <taxon>Eukaryota</taxon>
        <taxon>Fungi</taxon>
        <taxon>Dikarya</taxon>
        <taxon>Ascomycota</taxon>
        <taxon>Pezizomycotina</taxon>
        <taxon>Dothideomycetes</taxon>
        <taxon>Pleosporomycetidae</taxon>
        <taxon>Venturiales</taxon>
        <taxon>Cylindrosympodiaceae</taxon>
        <taxon>Tothia</taxon>
    </lineage>
</organism>
<keyword evidence="1" id="KW-0732">Signal</keyword>
<gene>
    <name evidence="2" type="ORF">EJ08DRAFT_321619</name>
</gene>
<reference evidence="2" key="1">
    <citation type="journal article" date="2020" name="Stud. Mycol.">
        <title>101 Dothideomycetes genomes: a test case for predicting lifestyles and emergence of pathogens.</title>
        <authorList>
            <person name="Haridas S."/>
            <person name="Albert R."/>
            <person name="Binder M."/>
            <person name="Bloem J."/>
            <person name="Labutti K."/>
            <person name="Salamov A."/>
            <person name="Andreopoulos B."/>
            <person name="Baker S."/>
            <person name="Barry K."/>
            <person name="Bills G."/>
            <person name="Bluhm B."/>
            <person name="Cannon C."/>
            <person name="Castanera R."/>
            <person name="Culley D."/>
            <person name="Daum C."/>
            <person name="Ezra D."/>
            <person name="Gonzalez J."/>
            <person name="Henrissat B."/>
            <person name="Kuo A."/>
            <person name="Liang C."/>
            <person name="Lipzen A."/>
            <person name="Lutzoni F."/>
            <person name="Magnuson J."/>
            <person name="Mondo S."/>
            <person name="Nolan M."/>
            <person name="Ohm R."/>
            <person name="Pangilinan J."/>
            <person name="Park H.-J."/>
            <person name="Ramirez L."/>
            <person name="Alfaro M."/>
            <person name="Sun H."/>
            <person name="Tritt A."/>
            <person name="Yoshinaga Y."/>
            <person name="Zwiers L.-H."/>
            <person name="Turgeon B."/>
            <person name="Goodwin S."/>
            <person name="Spatafora J."/>
            <person name="Crous P."/>
            <person name="Grigoriev I."/>
        </authorList>
    </citation>
    <scope>NUCLEOTIDE SEQUENCE</scope>
    <source>
        <strain evidence="2">CBS 130266</strain>
    </source>
</reference>
<proteinExistence type="predicted"/>
<dbReference type="AlphaFoldDB" id="A0A9P4NNL9"/>
<keyword evidence="3" id="KW-1185">Reference proteome</keyword>
<dbReference type="Proteomes" id="UP000800235">
    <property type="component" value="Unassembled WGS sequence"/>
</dbReference>
<comment type="caution">
    <text evidence="2">The sequence shown here is derived from an EMBL/GenBank/DDBJ whole genome shotgun (WGS) entry which is preliminary data.</text>
</comment>
<protein>
    <submittedName>
        <fullName evidence="2">Uncharacterized protein</fullName>
    </submittedName>
</protein>
<evidence type="ECO:0000313" key="2">
    <source>
        <dbReference type="EMBL" id="KAF2428613.1"/>
    </source>
</evidence>
<sequence length="182" mass="20115">MLLTTLFTSLFLCAAQITAKKQAAPTTTTAPAYGVNAPSGYIGVGVFDRTSLDQYATFSCGEGPFQTSGSLFGCGTEKDAMPTSCGGKGAGTLYYTDGFNRPCWVRIVMLRRNAIPISYIIIRIRRLRLRIMIVRLLPVLLRLRGPSTARIRQNLTGRMGNRVRRAWVLGVVPFLLRLWEGH</sequence>
<name>A0A9P4NNL9_9PEZI</name>
<evidence type="ECO:0000313" key="3">
    <source>
        <dbReference type="Proteomes" id="UP000800235"/>
    </source>
</evidence>